<organism evidence="3 4">
    <name type="scientific">Sphagnurus paluster</name>
    <dbReference type="NCBI Taxonomy" id="117069"/>
    <lineage>
        <taxon>Eukaryota</taxon>
        <taxon>Fungi</taxon>
        <taxon>Dikarya</taxon>
        <taxon>Basidiomycota</taxon>
        <taxon>Agaricomycotina</taxon>
        <taxon>Agaricomycetes</taxon>
        <taxon>Agaricomycetidae</taxon>
        <taxon>Agaricales</taxon>
        <taxon>Tricholomatineae</taxon>
        <taxon>Lyophyllaceae</taxon>
        <taxon>Sphagnurus</taxon>
    </lineage>
</organism>
<dbReference type="GO" id="GO:0046486">
    <property type="term" value="P:glycerolipid metabolic process"/>
    <property type="evidence" value="ECO:0007669"/>
    <property type="project" value="UniProtKB-ARBA"/>
</dbReference>
<sequence>MDPNKQQRVLVIEGGGFRALGSLLVLQEIMNAVQNRAIQKVLPCEVYDLICGTSTGGLVAVLLGRLGLDCAAAIEIYKKLTVSICKQDEGIFWKNLLQSVDSGLDPTSFERELAAALKTYTGSPNAEMIPKGGKDILEHPSTNVSSSTPKFVVLLSWHQVFVTVTSEAPFYDNLTHSIRSYQSTRHTPPVGHQWAVQEAVRGTLSSSLFLPPLEIKPKYTFGDAGFAGFSSPLGLLANEVKELWPYAQIGPITCLGPGLSALAPKNPRREWAVTDAYAKRFSKQIMEKLKSTAGDQDDLAQNASNVVKMFVTLAVDTELSHSDFSGQGTLIRLDPPLDLELIDLVDYFHQARVENSVKKWLQSDEGKKKVNMIAESLVEPGKVTVETARLITPPTPPRTTNPGYNPKLDERRPETMIEYLRNYHVLFIIDDSGSMGGDGRWKEARDALSEIANHALNQKVNSIDIRFLNNRAIHRGFQGADFIEELFNRVQPGGLTPTGKVLHEVLNDHINELDRAVNTIEYASIKPLDIIVLTDGVPGTCDIFTQKSGTNLNRPDDEPNTKGVIEQAVHRRETSKHHPNAMGIQLVQIGNDPNAAPVLNDLRFGDVGVSHIGPFCLYVPTPHTHPRAWSILSLMMENLPRSDWRGSFSVDFIQTYAP</sequence>
<dbReference type="Gene3D" id="3.40.1090.10">
    <property type="entry name" value="Cytosolic phospholipase A2 catalytic domain"/>
    <property type="match status" value="1"/>
</dbReference>
<evidence type="ECO:0000313" key="3">
    <source>
        <dbReference type="EMBL" id="KAG5638957.1"/>
    </source>
</evidence>
<dbReference type="InterPro" id="IPR036465">
    <property type="entry name" value="vWFA_dom_sf"/>
</dbReference>
<reference evidence="3" key="2">
    <citation type="submission" date="2021-10" db="EMBL/GenBank/DDBJ databases">
        <title>Phylogenomics reveals ancestral predisposition of the termite-cultivated fungus Termitomyces towards a domesticated lifestyle.</title>
        <authorList>
            <person name="Auxier B."/>
            <person name="Grum-Grzhimaylo A."/>
            <person name="Cardenas M.E."/>
            <person name="Lodge J.D."/>
            <person name="Laessoe T."/>
            <person name="Pedersen O."/>
            <person name="Smith M.E."/>
            <person name="Kuyper T.W."/>
            <person name="Franco-Molano E.A."/>
            <person name="Baroni T.J."/>
            <person name="Aanen D.K."/>
        </authorList>
    </citation>
    <scope>NUCLEOTIDE SEQUENCE</scope>
    <source>
        <strain evidence="3">D49</strain>
    </source>
</reference>
<dbReference type="PANTHER" id="PTHR34706">
    <property type="entry name" value="SLR1338 PROTEIN"/>
    <property type="match status" value="1"/>
</dbReference>
<dbReference type="OrthoDB" id="630895at2759"/>
<dbReference type="AlphaFoldDB" id="A0A9P7FUP6"/>
<dbReference type="Pfam" id="PF01734">
    <property type="entry name" value="Patatin"/>
    <property type="match status" value="1"/>
</dbReference>
<keyword evidence="4" id="KW-1185">Reference proteome</keyword>
<reference evidence="3" key="1">
    <citation type="submission" date="2021-02" db="EMBL/GenBank/DDBJ databases">
        <authorList>
            <person name="Nieuwenhuis M."/>
            <person name="Van De Peppel L.J.J."/>
        </authorList>
    </citation>
    <scope>NUCLEOTIDE SEQUENCE</scope>
    <source>
        <strain evidence="3">D49</strain>
    </source>
</reference>
<gene>
    <name evidence="3" type="ORF">H0H81_008457</name>
</gene>
<comment type="caution">
    <text evidence="3">The sequence shown here is derived from an EMBL/GenBank/DDBJ whole genome shotgun (WGS) entry which is preliminary data.</text>
</comment>
<dbReference type="Gene3D" id="3.40.50.410">
    <property type="entry name" value="von Willebrand factor, type A domain"/>
    <property type="match status" value="1"/>
</dbReference>
<dbReference type="SUPFAM" id="SSF53300">
    <property type="entry name" value="vWA-like"/>
    <property type="match status" value="1"/>
</dbReference>
<accession>A0A9P7FUP6</accession>
<evidence type="ECO:0000256" key="1">
    <source>
        <dbReference type="ARBA" id="ARBA00023098"/>
    </source>
</evidence>
<evidence type="ECO:0000313" key="4">
    <source>
        <dbReference type="Proteomes" id="UP000717328"/>
    </source>
</evidence>
<dbReference type="Proteomes" id="UP000717328">
    <property type="component" value="Unassembled WGS sequence"/>
</dbReference>
<feature type="domain" description="PNPLA" evidence="2">
    <location>
        <begin position="10"/>
        <end position="227"/>
    </location>
</feature>
<protein>
    <recommendedName>
        <fullName evidence="2">PNPLA domain-containing protein</fullName>
    </recommendedName>
</protein>
<dbReference type="EMBL" id="JABCKI010005737">
    <property type="protein sequence ID" value="KAG5638957.1"/>
    <property type="molecule type" value="Genomic_DNA"/>
</dbReference>
<proteinExistence type="predicted"/>
<dbReference type="PANTHER" id="PTHR34706:SF1">
    <property type="entry name" value="VWFA DOMAIN-CONTAINING PROTEIN"/>
    <property type="match status" value="1"/>
</dbReference>
<evidence type="ECO:0000259" key="2">
    <source>
        <dbReference type="Pfam" id="PF01734"/>
    </source>
</evidence>
<dbReference type="InterPro" id="IPR002641">
    <property type="entry name" value="PNPLA_dom"/>
</dbReference>
<keyword evidence="1" id="KW-0443">Lipid metabolism</keyword>
<name>A0A9P7FUP6_9AGAR</name>
<dbReference type="SUPFAM" id="SSF52151">
    <property type="entry name" value="FabD/lysophospholipase-like"/>
    <property type="match status" value="1"/>
</dbReference>
<dbReference type="InterPro" id="IPR016035">
    <property type="entry name" value="Acyl_Trfase/lysoPLipase"/>
</dbReference>